<proteinExistence type="predicted"/>
<dbReference type="Proteomes" id="UP001241537">
    <property type="component" value="Unassembled WGS sequence"/>
</dbReference>
<dbReference type="EMBL" id="JAUSTO010000032">
    <property type="protein sequence ID" value="MDQ0153679.1"/>
    <property type="molecule type" value="Genomic_DNA"/>
</dbReference>
<dbReference type="AlphaFoldDB" id="A0AAE3VCD3"/>
<evidence type="ECO:0000313" key="2">
    <source>
        <dbReference type="Proteomes" id="UP001241537"/>
    </source>
</evidence>
<reference evidence="1" key="1">
    <citation type="submission" date="2023-07" db="EMBL/GenBank/DDBJ databases">
        <title>Genomic Encyclopedia of Type Strains, Phase IV (KMG-IV): sequencing the most valuable type-strain genomes for metagenomic binning, comparative biology and taxonomic classification.</title>
        <authorList>
            <person name="Goeker M."/>
        </authorList>
    </citation>
    <scope>NUCLEOTIDE SEQUENCE</scope>
    <source>
        <strain evidence="1">DSM 19659</strain>
    </source>
</reference>
<name>A0AAE3VCD3_9FIRM</name>
<protein>
    <submittedName>
        <fullName evidence="1">Uncharacterized protein</fullName>
    </submittedName>
</protein>
<keyword evidence="2" id="KW-1185">Reference proteome</keyword>
<accession>A0AAE3VCD3</accession>
<comment type="caution">
    <text evidence="1">The sequence shown here is derived from an EMBL/GenBank/DDBJ whole genome shotgun (WGS) entry which is preliminary data.</text>
</comment>
<gene>
    <name evidence="1" type="ORF">J2S20_002401</name>
</gene>
<feature type="non-terminal residue" evidence="1">
    <location>
        <position position="32"/>
    </location>
</feature>
<evidence type="ECO:0000313" key="1">
    <source>
        <dbReference type="EMBL" id="MDQ0153679.1"/>
    </source>
</evidence>
<sequence>MKIKAWIIVLGALILADQIQSRKQFQNQAELT</sequence>
<organism evidence="1 2">
    <name type="scientific">Moryella indoligenes</name>
    <dbReference type="NCBI Taxonomy" id="371674"/>
    <lineage>
        <taxon>Bacteria</taxon>
        <taxon>Bacillati</taxon>
        <taxon>Bacillota</taxon>
        <taxon>Clostridia</taxon>
        <taxon>Lachnospirales</taxon>
        <taxon>Lachnospiraceae</taxon>
        <taxon>Moryella</taxon>
    </lineage>
</organism>